<comment type="caution">
    <text evidence="3">The sequence shown here is derived from an EMBL/GenBank/DDBJ whole genome shotgun (WGS) entry which is preliminary data.</text>
</comment>
<evidence type="ECO:0000313" key="4">
    <source>
        <dbReference type="EMBL" id="KAB0804369.1"/>
    </source>
</evidence>
<feature type="region of interest" description="Disordered" evidence="2">
    <location>
        <begin position="100"/>
        <end position="141"/>
    </location>
</feature>
<reference evidence="3 5" key="1">
    <citation type="journal article" date="2018" name="Elife">
        <title>Firefly genomes illuminate parallel origins of bioluminescence in beetles.</title>
        <authorList>
            <person name="Fallon T.R."/>
            <person name="Lower S.E."/>
            <person name="Chang C.H."/>
            <person name="Bessho-Uehara M."/>
            <person name="Martin G.J."/>
            <person name="Bewick A.J."/>
            <person name="Behringer M."/>
            <person name="Debat H.J."/>
            <person name="Wong I."/>
            <person name="Day J.C."/>
            <person name="Suvorov A."/>
            <person name="Silva C.J."/>
            <person name="Stanger-Hall K.F."/>
            <person name="Hall D.W."/>
            <person name="Schmitz R.J."/>
            <person name="Nelson D.R."/>
            <person name="Lewis S.M."/>
            <person name="Shigenobu S."/>
            <person name="Bybee S.M."/>
            <person name="Larracuente A.M."/>
            <person name="Oba Y."/>
            <person name="Weng J.K."/>
        </authorList>
    </citation>
    <scope>NUCLEOTIDE SEQUENCE [LARGE SCALE GENOMIC DNA]</scope>
    <source>
        <strain evidence="3">1611_PpyrPB1</strain>
        <tissue evidence="3">Whole body</tissue>
    </source>
</reference>
<reference evidence="3" key="2">
    <citation type="submission" date="2019-08" db="EMBL/GenBank/DDBJ databases">
        <authorList>
            <consortium name="Photinus pyralis genome working group"/>
            <person name="Fallon T.R."/>
            <person name="Sander Lower S.E."/>
            <person name="Weng J.-K."/>
        </authorList>
    </citation>
    <scope>NUCLEOTIDE SEQUENCE</scope>
    <source>
        <strain evidence="3">1611_PpyrPB1</strain>
        <tissue evidence="3">Whole body</tissue>
    </source>
</reference>
<feature type="coiled-coil region" evidence="1">
    <location>
        <begin position="203"/>
        <end position="251"/>
    </location>
</feature>
<evidence type="ECO:0000256" key="2">
    <source>
        <dbReference type="SAM" id="MobiDB-lite"/>
    </source>
</evidence>
<dbReference type="EMBL" id="VVIM01000743">
    <property type="protein sequence ID" value="KAB0790809.1"/>
    <property type="molecule type" value="Genomic_DNA"/>
</dbReference>
<dbReference type="EMBL" id="VVIM01000001">
    <property type="protein sequence ID" value="KAB0804369.1"/>
    <property type="molecule type" value="Genomic_DNA"/>
</dbReference>
<proteinExistence type="predicted"/>
<dbReference type="AlphaFoldDB" id="A0A5N4A0J2"/>
<dbReference type="PANTHER" id="PTHR37558">
    <property type="entry name" value="HTH CENPB-TYPE DOMAIN-CONTAINING PROTEIN"/>
    <property type="match status" value="1"/>
</dbReference>
<keyword evidence="1" id="KW-0175">Coiled coil</keyword>
<feature type="compositionally biased region" description="Polar residues" evidence="2">
    <location>
        <begin position="101"/>
        <end position="122"/>
    </location>
</feature>
<sequence length="269" mass="30987">MCSKNGRLRFTTTDDLDLLRAVAAENPFEDILRWGVIHETVVTNTGKPFTLRALKDHLEYLLKLFIQEDKANIKKSGTEEEYEEKERLLQELHDLRREFTSKATSNQPQVKSKSKADQSTSKKCGIEVREKAAQESKDGTLVNETRYNKTLVGDVGSSASGSNDNAEVSSGSSTPTLLEPSHKRIKREDKIKGCLEFLNKRTYQEYELKQKQLNLEERRLALEEKKLAVEVQKLEAEKEERKIQLDAEITERKNHTILMQQQQHCYVVY</sequence>
<protein>
    <submittedName>
        <fullName evidence="3">Uncharacterized protein</fullName>
    </submittedName>
</protein>
<feature type="region of interest" description="Disordered" evidence="2">
    <location>
        <begin position="153"/>
        <end position="182"/>
    </location>
</feature>
<feature type="compositionally biased region" description="Polar residues" evidence="2">
    <location>
        <begin position="157"/>
        <end position="176"/>
    </location>
</feature>
<name>A0A5N4A0J2_PHOPY</name>
<evidence type="ECO:0000256" key="1">
    <source>
        <dbReference type="SAM" id="Coils"/>
    </source>
</evidence>
<dbReference type="InParanoid" id="A0A5N4A0J2"/>
<keyword evidence="5" id="KW-1185">Reference proteome</keyword>
<evidence type="ECO:0000313" key="3">
    <source>
        <dbReference type="EMBL" id="KAB0790809.1"/>
    </source>
</evidence>
<accession>A0A5N4A0J2</accession>
<dbReference type="Proteomes" id="UP000327044">
    <property type="component" value="Unassembled WGS sequence"/>
</dbReference>
<feature type="compositionally biased region" description="Basic and acidic residues" evidence="2">
    <location>
        <begin position="124"/>
        <end position="138"/>
    </location>
</feature>
<dbReference type="PANTHER" id="PTHR37558:SF1">
    <property type="entry name" value="HTH CENPB-TYPE DOMAIN-CONTAINING PROTEIN"/>
    <property type="match status" value="1"/>
</dbReference>
<evidence type="ECO:0000313" key="5">
    <source>
        <dbReference type="Proteomes" id="UP000327044"/>
    </source>
</evidence>
<gene>
    <name evidence="4" type="ORF">PPYR_01339</name>
    <name evidence="3" type="ORF">PPYR_15199</name>
</gene>
<organism evidence="3 5">
    <name type="scientific">Photinus pyralis</name>
    <name type="common">Common eastern firefly</name>
    <name type="synonym">Lampyris pyralis</name>
    <dbReference type="NCBI Taxonomy" id="7054"/>
    <lineage>
        <taxon>Eukaryota</taxon>
        <taxon>Metazoa</taxon>
        <taxon>Ecdysozoa</taxon>
        <taxon>Arthropoda</taxon>
        <taxon>Hexapoda</taxon>
        <taxon>Insecta</taxon>
        <taxon>Pterygota</taxon>
        <taxon>Neoptera</taxon>
        <taxon>Endopterygota</taxon>
        <taxon>Coleoptera</taxon>
        <taxon>Polyphaga</taxon>
        <taxon>Elateriformia</taxon>
        <taxon>Elateroidea</taxon>
        <taxon>Lampyridae</taxon>
        <taxon>Lampyrinae</taxon>
        <taxon>Photinus</taxon>
    </lineage>
</organism>